<accession>A0A7X3S5U3</accession>
<dbReference type="PANTHER" id="PTHR30346:SF26">
    <property type="entry name" value="HYDROGEN PEROXIDE-INDUCIBLE GENES ACTIVATOR"/>
    <property type="match status" value="1"/>
</dbReference>
<evidence type="ECO:0000256" key="5">
    <source>
        <dbReference type="ARBA" id="ARBA00023163"/>
    </source>
</evidence>
<reference evidence="7 8" key="1">
    <citation type="submission" date="2019-12" db="EMBL/GenBank/DDBJ databases">
        <authorList>
            <person name="Li M."/>
        </authorList>
    </citation>
    <scope>NUCLEOTIDE SEQUENCE [LARGE SCALE GENOMIC DNA]</scope>
    <source>
        <strain evidence="7 8">GBMRC 2046</strain>
    </source>
</reference>
<protein>
    <submittedName>
        <fullName evidence="7">LysR family transcriptional regulator</fullName>
    </submittedName>
</protein>
<gene>
    <name evidence="7" type="ORF">GR183_00995</name>
</gene>
<dbReference type="EMBL" id="WUMV01000001">
    <property type="protein sequence ID" value="MXN63467.1"/>
    <property type="molecule type" value="Genomic_DNA"/>
</dbReference>
<evidence type="ECO:0000313" key="7">
    <source>
        <dbReference type="EMBL" id="MXN63467.1"/>
    </source>
</evidence>
<dbReference type="SUPFAM" id="SSF53850">
    <property type="entry name" value="Periplasmic binding protein-like II"/>
    <property type="match status" value="1"/>
</dbReference>
<dbReference type="InterPro" id="IPR000847">
    <property type="entry name" value="LysR_HTH_N"/>
</dbReference>
<dbReference type="PANTHER" id="PTHR30346">
    <property type="entry name" value="TRANSCRIPTIONAL DUAL REGULATOR HCAR-RELATED"/>
    <property type="match status" value="1"/>
</dbReference>
<proteinExistence type="inferred from homology"/>
<dbReference type="Pfam" id="PF03466">
    <property type="entry name" value="LysR_substrate"/>
    <property type="match status" value="1"/>
</dbReference>
<dbReference type="InterPro" id="IPR036388">
    <property type="entry name" value="WH-like_DNA-bd_sf"/>
</dbReference>
<keyword evidence="3" id="KW-0238">DNA-binding</keyword>
<comment type="caution">
    <text evidence="7">The sequence shown here is derived from an EMBL/GenBank/DDBJ whole genome shotgun (WGS) entry which is preliminary data.</text>
</comment>
<dbReference type="PRINTS" id="PR00039">
    <property type="entry name" value="HTHLYSR"/>
</dbReference>
<evidence type="ECO:0000256" key="3">
    <source>
        <dbReference type="ARBA" id="ARBA00023125"/>
    </source>
</evidence>
<dbReference type="Pfam" id="PF00126">
    <property type="entry name" value="HTH_1"/>
    <property type="match status" value="1"/>
</dbReference>
<evidence type="ECO:0000313" key="8">
    <source>
        <dbReference type="Proteomes" id="UP000433101"/>
    </source>
</evidence>
<dbReference type="GO" id="GO:0003677">
    <property type="term" value="F:DNA binding"/>
    <property type="evidence" value="ECO:0007669"/>
    <property type="project" value="UniProtKB-KW"/>
</dbReference>
<keyword evidence="2" id="KW-0805">Transcription regulation</keyword>
<organism evidence="7 8">
    <name type="scientific">Stappia sediminis</name>
    <dbReference type="NCBI Taxonomy" id="2692190"/>
    <lineage>
        <taxon>Bacteria</taxon>
        <taxon>Pseudomonadati</taxon>
        <taxon>Pseudomonadota</taxon>
        <taxon>Alphaproteobacteria</taxon>
        <taxon>Hyphomicrobiales</taxon>
        <taxon>Stappiaceae</taxon>
        <taxon>Stappia</taxon>
    </lineage>
</organism>
<feature type="domain" description="HTH lysR-type" evidence="6">
    <location>
        <begin position="2"/>
        <end position="59"/>
    </location>
</feature>
<name>A0A7X3S5U3_9HYPH</name>
<dbReference type="SUPFAM" id="SSF46785">
    <property type="entry name" value="Winged helix' DNA-binding domain"/>
    <property type="match status" value="1"/>
</dbReference>
<dbReference type="InterPro" id="IPR036390">
    <property type="entry name" value="WH_DNA-bd_sf"/>
</dbReference>
<dbReference type="InterPro" id="IPR005119">
    <property type="entry name" value="LysR_subst-bd"/>
</dbReference>
<evidence type="ECO:0000256" key="1">
    <source>
        <dbReference type="ARBA" id="ARBA00009437"/>
    </source>
</evidence>
<comment type="similarity">
    <text evidence="1">Belongs to the LysR transcriptional regulatory family.</text>
</comment>
<dbReference type="GO" id="GO:0003700">
    <property type="term" value="F:DNA-binding transcription factor activity"/>
    <property type="evidence" value="ECO:0007669"/>
    <property type="project" value="InterPro"/>
</dbReference>
<dbReference type="FunFam" id="1.10.10.10:FF:000001">
    <property type="entry name" value="LysR family transcriptional regulator"/>
    <property type="match status" value="1"/>
</dbReference>
<keyword evidence="8" id="KW-1185">Reference proteome</keyword>
<dbReference type="AlphaFoldDB" id="A0A7X3S5U3"/>
<keyword evidence="5" id="KW-0804">Transcription</keyword>
<dbReference type="Gene3D" id="3.40.190.10">
    <property type="entry name" value="Periplasmic binding protein-like II"/>
    <property type="match status" value="2"/>
</dbReference>
<dbReference type="Gene3D" id="1.10.10.10">
    <property type="entry name" value="Winged helix-like DNA-binding domain superfamily/Winged helix DNA-binding domain"/>
    <property type="match status" value="1"/>
</dbReference>
<dbReference type="Proteomes" id="UP000433101">
    <property type="component" value="Unassembled WGS sequence"/>
</dbReference>
<evidence type="ECO:0000259" key="6">
    <source>
        <dbReference type="PROSITE" id="PS50931"/>
    </source>
</evidence>
<dbReference type="RefSeq" id="WP_160773723.1">
    <property type="nucleotide sequence ID" value="NZ_WUMV01000001.1"/>
</dbReference>
<dbReference type="GO" id="GO:0032993">
    <property type="term" value="C:protein-DNA complex"/>
    <property type="evidence" value="ECO:0007669"/>
    <property type="project" value="TreeGrafter"/>
</dbReference>
<keyword evidence="4" id="KW-0010">Activator</keyword>
<dbReference type="CDD" id="cd08411">
    <property type="entry name" value="PBP2_OxyR"/>
    <property type="match status" value="1"/>
</dbReference>
<sequence length="296" mass="33148">MLTFRQLRYFDALARHMHFGRAAEDVAISQPALSMQIKELEADLGIQLVERSVHSTRLTREGSEVARRAASILSEIRDLEDYGRHAARVLGGPLRLGIIPSIAPYLLPRILPSLMRNYPDLDLRVRETMTDTLISELRHGELDVILIALPVDEKEFECESLFADRFLLAVHAEPELDERIRVDAASIEARNLLLLEEGHCLRDQALNYCHGLKPSGESTFGATSLSTVMQMVAAGYGVTLLPELCASVEVRDERVALLRFKDPQPERTVGLVWRKSSPRKHDFAALGESIRQSTAS</sequence>
<evidence type="ECO:0000256" key="4">
    <source>
        <dbReference type="ARBA" id="ARBA00023159"/>
    </source>
</evidence>
<dbReference type="PROSITE" id="PS50931">
    <property type="entry name" value="HTH_LYSR"/>
    <property type="match status" value="1"/>
</dbReference>
<evidence type="ECO:0000256" key="2">
    <source>
        <dbReference type="ARBA" id="ARBA00023015"/>
    </source>
</evidence>